<dbReference type="STRING" id="410359.Pcal_0367"/>
<dbReference type="GeneID" id="4910196"/>
<dbReference type="KEGG" id="pcl:Pcal_0367"/>
<evidence type="ECO:0008006" key="4">
    <source>
        <dbReference type="Google" id="ProtNLM"/>
    </source>
</evidence>
<dbReference type="OrthoDB" id="46160at2157"/>
<keyword evidence="3" id="KW-1185">Reference proteome</keyword>
<feature type="transmembrane region" description="Helical" evidence="1">
    <location>
        <begin position="99"/>
        <end position="119"/>
    </location>
</feature>
<dbReference type="InterPro" id="IPR009339">
    <property type="entry name" value="DUF998"/>
</dbReference>
<feature type="transmembrane region" description="Helical" evidence="1">
    <location>
        <begin position="46"/>
        <end position="68"/>
    </location>
</feature>
<dbReference type="PANTHER" id="PTHR42241">
    <property type="entry name" value="HYPOTHETICAL MEMBRANE PROTEIN, CONSERVED, DUF998 FAMILY"/>
    <property type="match status" value="1"/>
</dbReference>
<dbReference type="EMBL" id="CP000561">
    <property type="protein sequence ID" value="ABO07802.1"/>
    <property type="molecule type" value="Genomic_DNA"/>
</dbReference>
<evidence type="ECO:0000256" key="1">
    <source>
        <dbReference type="SAM" id="Phobius"/>
    </source>
</evidence>
<feature type="transmembrane region" description="Helical" evidence="1">
    <location>
        <begin position="126"/>
        <end position="146"/>
    </location>
</feature>
<dbReference type="eggNOG" id="arCOG02008">
    <property type="taxonomic scope" value="Archaea"/>
</dbReference>
<reference evidence="2" key="1">
    <citation type="submission" date="2007-02" db="EMBL/GenBank/DDBJ databases">
        <title>Complete sequence of Pyrobaculum calidifontis JCM 11548.</title>
        <authorList>
            <consortium name="US DOE Joint Genome Institute"/>
            <person name="Copeland A."/>
            <person name="Lucas S."/>
            <person name="Lapidus A."/>
            <person name="Barry K."/>
            <person name="Glavina del Rio T."/>
            <person name="Dalin E."/>
            <person name="Tice H."/>
            <person name="Pitluck S."/>
            <person name="Chain P."/>
            <person name="Malfatti S."/>
            <person name="Shin M."/>
            <person name="Vergez L."/>
            <person name="Schmutz J."/>
            <person name="Larimer F."/>
            <person name="Land M."/>
            <person name="Hauser L."/>
            <person name="Kyrpides N."/>
            <person name="Mikhailova N."/>
            <person name="Cozen A.E."/>
            <person name="Fitz-Gibbon S.T."/>
            <person name="House C.H."/>
            <person name="Saltikov C."/>
            <person name="Lowe T.M."/>
            <person name="Richardson P."/>
        </authorList>
    </citation>
    <scope>NUCLEOTIDE SEQUENCE [LARGE SCALE GENOMIC DNA]</scope>
    <source>
        <strain evidence="2">JCM 11548</strain>
    </source>
</reference>
<feature type="transmembrane region" description="Helical" evidence="1">
    <location>
        <begin position="75"/>
        <end position="93"/>
    </location>
</feature>
<dbReference type="PANTHER" id="PTHR42241:SF2">
    <property type="entry name" value="HYPOTHETICAL MEMBRANE PROTEIN, CONSERVED, DUF998 FAMILY"/>
    <property type="match status" value="1"/>
</dbReference>
<dbReference type="HOGENOM" id="CLU_080422_2_0_2"/>
<keyword evidence="1" id="KW-0472">Membrane</keyword>
<gene>
    <name evidence="2" type="ordered locus">Pcal_0367</name>
</gene>
<evidence type="ECO:0000313" key="3">
    <source>
        <dbReference type="Proteomes" id="UP000001431"/>
    </source>
</evidence>
<name>A3MT35_PYRCJ</name>
<organism evidence="2 3">
    <name type="scientific">Pyrobaculum calidifontis (strain DSM 21063 / JCM 11548 / VA1)</name>
    <dbReference type="NCBI Taxonomy" id="410359"/>
    <lineage>
        <taxon>Archaea</taxon>
        <taxon>Thermoproteota</taxon>
        <taxon>Thermoprotei</taxon>
        <taxon>Thermoproteales</taxon>
        <taxon>Thermoproteaceae</taxon>
        <taxon>Pyrobaculum</taxon>
    </lineage>
</organism>
<dbReference type="Pfam" id="PF06197">
    <property type="entry name" value="DUF998"/>
    <property type="match status" value="1"/>
</dbReference>
<dbReference type="RefSeq" id="WP_011849059.1">
    <property type="nucleotide sequence ID" value="NC_009073.1"/>
</dbReference>
<dbReference type="Proteomes" id="UP000001431">
    <property type="component" value="Chromosome"/>
</dbReference>
<keyword evidence="1" id="KW-1133">Transmembrane helix</keyword>
<feature type="transmembrane region" description="Helical" evidence="1">
    <location>
        <begin position="158"/>
        <end position="175"/>
    </location>
</feature>
<dbReference type="AlphaFoldDB" id="A3MT35"/>
<keyword evidence="1" id="KW-0812">Transmembrane</keyword>
<sequence>MTLGRILLALGSLQFIVAMLVAEQLYPGYNPLHNYISDLGALKAPTAPLFNTSVILLGVLGLLAVFLLRRELGRAGASLLGLASLGAMGVGFFPEDYGLPHSISALIAFLFGALAVIVIGLRRGGIFKPLGITLGAISLIALALFIPRVSTPLGIGGIERLVAYPVLIFLAIYGLSGKTTGKSSSGNTQRA</sequence>
<proteinExistence type="predicted"/>
<evidence type="ECO:0000313" key="2">
    <source>
        <dbReference type="EMBL" id="ABO07802.1"/>
    </source>
</evidence>
<accession>A3MT35</accession>
<protein>
    <recommendedName>
        <fullName evidence="4">DUF998 domain-containing protein</fullName>
    </recommendedName>
</protein>